<dbReference type="InterPro" id="IPR018119">
    <property type="entry name" value="Strictosidine_synth_cons-reg"/>
</dbReference>
<evidence type="ECO:0000313" key="2">
    <source>
        <dbReference type="EMBL" id="MET3616294.1"/>
    </source>
</evidence>
<protein>
    <recommendedName>
        <fullName evidence="1">Strictosidine synthase conserved region domain-containing protein</fullName>
    </recommendedName>
</protein>
<dbReference type="SUPFAM" id="SSF63829">
    <property type="entry name" value="Calcium-dependent phosphotriesterase"/>
    <property type="match status" value="1"/>
</dbReference>
<accession>A0ABV2J926</accession>
<reference evidence="2 3" key="1">
    <citation type="submission" date="2024-06" db="EMBL/GenBank/DDBJ databases">
        <title>Genomic Encyclopedia of Type Strains, Phase IV (KMG-IV): sequencing the most valuable type-strain genomes for metagenomic binning, comparative biology and taxonomic classification.</title>
        <authorList>
            <person name="Goeker M."/>
        </authorList>
    </citation>
    <scope>NUCLEOTIDE SEQUENCE [LARGE SCALE GENOMIC DNA]</scope>
    <source>
        <strain evidence="2 3">DSM 29780</strain>
    </source>
</reference>
<evidence type="ECO:0000259" key="1">
    <source>
        <dbReference type="Pfam" id="PF03088"/>
    </source>
</evidence>
<name>A0ABV2J926_9HYPH</name>
<dbReference type="EMBL" id="JBEPMB010000017">
    <property type="protein sequence ID" value="MET3616294.1"/>
    <property type="molecule type" value="Genomic_DNA"/>
</dbReference>
<proteinExistence type="predicted"/>
<dbReference type="RefSeq" id="WP_354558742.1">
    <property type="nucleotide sequence ID" value="NZ_JBEPMB010000017.1"/>
</dbReference>
<organism evidence="2 3">
    <name type="scientific">Rhizobium aquaticum</name>
    <dbReference type="NCBI Taxonomy" id="1549636"/>
    <lineage>
        <taxon>Bacteria</taxon>
        <taxon>Pseudomonadati</taxon>
        <taxon>Pseudomonadota</taxon>
        <taxon>Alphaproteobacteria</taxon>
        <taxon>Hyphomicrobiales</taxon>
        <taxon>Rhizobiaceae</taxon>
        <taxon>Rhizobium/Agrobacterium group</taxon>
        <taxon>Rhizobium</taxon>
    </lineage>
</organism>
<sequence length="364" mass="39306">MIAPIRNFIDRIRGNGRHAITTPPMDGVLQPNTLIEDAPLLAPISRPDNLVRRGEEMLFSSGNQLMRINGTTPEPVEAFPHAVNALAASTGNALAIALMDGSVIVRGGKHDGFSLDQRQAASLTCITALCFSGEDRLHICQGSHRNPLSEWKRDLMERNAAGSVWTLDLSQKSLTKIASDLAFPYGILADDKDSLVVSESWQSRLISIDPSGNVRPVLEDLPGYPARLAPQSSGRGAWLSVFAPRSQLIEFVLREDKFRADMMRSIPSDLWMAPSLTAPHSFLEPLQGGGLKQLGVMKPWAPTRSFGLIISLDENFAPVASWHSRADGTRHGITSVADRGEELVAGSLGGDALVSLRHSGGLPA</sequence>
<comment type="caution">
    <text evidence="2">The sequence shown here is derived from an EMBL/GenBank/DDBJ whole genome shotgun (WGS) entry which is preliminary data.</text>
</comment>
<gene>
    <name evidence="2" type="ORF">ABID16_004643</name>
</gene>
<dbReference type="Proteomes" id="UP001549047">
    <property type="component" value="Unassembled WGS sequence"/>
</dbReference>
<dbReference type="Gene3D" id="2.120.10.30">
    <property type="entry name" value="TolB, C-terminal domain"/>
    <property type="match status" value="1"/>
</dbReference>
<dbReference type="Pfam" id="PF03088">
    <property type="entry name" value="Str_synth"/>
    <property type="match status" value="1"/>
</dbReference>
<evidence type="ECO:0000313" key="3">
    <source>
        <dbReference type="Proteomes" id="UP001549047"/>
    </source>
</evidence>
<feature type="domain" description="Strictosidine synthase conserved region" evidence="1">
    <location>
        <begin position="134"/>
        <end position="205"/>
    </location>
</feature>
<keyword evidence="3" id="KW-1185">Reference proteome</keyword>
<dbReference type="InterPro" id="IPR011042">
    <property type="entry name" value="6-blade_b-propeller_TolB-like"/>
</dbReference>